<feature type="compositionally biased region" description="Basic and acidic residues" evidence="1">
    <location>
        <begin position="154"/>
        <end position="166"/>
    </location>
</feature>
<protein>
    <recommendedName>
        <fullName evidence="2">FMP27/BLTP2/Hobbit GFWDK motif-containing RBG unit domain-containing protein</fullName>
    </recommendedName>
</protein>
<feature type="domain" description="FMP27/BLTP2/Hobbit GFWDK motif-containing RBG unit" evidence="2">
    <location>
        <begin position="1042"/>
        <end position="1193"/>
    </location>
</feature>
<dbReference type="InterPro" id="IPR019441">
    <property type="entry name" value="FMP27/BLTP2/Hobbit_GFWDK_RBG"/>
</dbReference>
<dbReference type="Proteomes" id="UP000516437">
    <property type="component" value="Chromosome 8"/>
</dbReference>
<feature type="region of interest" description="Disordered" evidence="1">
    <location>
        <begin position="2488"/>
        <end position="2539"/>
    </location>
</feature>
<feature type="region of interest" description="Disordered" evidence="1">
    <location>
        <begin position="1555"/>
        <end position="1576"/>
    </location>
</feature>
<feature type="compositionally biased region" description="Basic and acidic residues" evidence="1">
    <location>
        <begin position="2272"/>
        <end position="2308"/>
    </location>
</feature>
<accession>A0A6A1UVK6</accession>
<gene>
    <name evidence="3" type="ORF">CJ030_MR8G003328</name>
</gene>
<feature type="compositionally biased region" description="Low complexity" evidence="1">
    <location>
        <begin position="2172"/>
        <end position="2181"/>
    </location>
</feature>
<evidence type="ECO:0000313" key="3">
    <source>
        <dbReference type="EMBL" id="KAB1203868.1"/>
    </source>
</evidence>
<feature type="region of interest" description="Disordered" evidence="1">
    <location>
        <begin position="1651"/>
        <end position="1685"/>
    </location>
</feature>
<organism evidence="3 4">
    <name type="scientific">Morella rubra</name>
    <name type="common">Chinese bayberry</name>
    <dbReference type="NCBI Taxonomy" id="262757"/>
    <lineage>
        <taxon>Eukaryota</taxon>
        <taxon>Viridiplantae</taxon>
        <taxon>Streptophyta</taxon>
        <taxon>Embryophyta</taxon>
        <taxon>Tracheophyta</taxon>
        <taxon>Spermatophyta</taxon>
        <taxon>Magnoliopsida</taxon>
        <taxon>eudicotyledons</taxon>
        <taxon>Gunneridae</taxon>
        <taxon>Pentapetalae</taxon>
        <taxon>rosids</taxon>
        <taxon>fabids</taxon>
        <taxon>Fagales</taxon>
        <taxon>Myricaceae</taxon>
        <taxon>Morella</taxon>
    </lineage>
</organism>
<sequence length="2539" mass="284610">MENHLVSCLSIKTAPGFCSWKEILCAIVIVSFDLQAPKATIEVKELTVDISKDGGSKPNLFVKLHILAIFVHIGEPRASCDQSSFCSTGGCISAGQPFAAMVDRSSVPFICEEFSVSCEFGHDREVGVVIKNLDVTSGEVTVSLNEKLLSKSKRSSDTSHSAKDTESTIDSVSTKRPQNKQTLVKLSKYATVFPEKVCFNLPKLDMRFVHHEHNLVVENNIMGIQLKIIKSRSSEDVGESTRLDVQMDFSEIHFVREAGTSVLEILKLDVVSFLYVPVEPTSPIRAEIDFKLGGTQCNIIMSRLKPWLHLHYMKKKRMVLQEERPALEKPQSTESKAIMWTCTVSAPEMTIVLYSISGVPLYHGCSQSSHVFANNVSNMGIAIHLELGEINLHMADEYQECSKESLFVVESNSGALMNIGKVSVDWGKKDMESSEEGGPRSKLVLSVDITSMGVYFTFRRVESLVTTAMSFQTLFKNLSASGKRTTQNRGGHSSKSSGKGMRLLRFNLERCSVNFCGDVGLENTVVIDPKRVNFGSQGGQVDISVSADGTPRCAEVMSTISEECNKLKYSVTLDIFHFSLCVNKEKQSTQMEVERARSVYQEYLVEDQPATKVTLFDVQNAKFVRRSGGLKEIAVCSLFSATDIMVRWEPDIHLSVIELVLQLKLLLHNQKLHRHVNEPVEDVSVVRDIEQKKELTTESGNGDKLKKRESIFAVDVDMLHISAEVGDGVNTMVEVQSIFSENARIGVLLEGLMLSFNGSRVFRSSRMQISRIPSASIDAKVPVASSWDWVIQGHDIHICMPYRLHLRAIDDAIEDMLRGLKLITAAKTNLIFPMKKERSKARKPGATKFGSVKFCIRKLTADIEEEPLQGWLDEHYQLMKNEACELAVRLKFLDELISKSKQCPKTAETNGSSQEKKTSYNGVEVDVQDPSAICQLEEQIYRQSFRSYYLTCQSLAPSEGSGACGEGFQAGFKPSTARTSLLSISATELDLTLTRIDGGDAGMIEVLKKLDPVCLEENIPFSRLYGRNILLHTGSLAVQLRNYTFPLFSATSGKCEGRVVLAQQATCFQPQIYQDVFVGRWRKVRMLRSASGTTPAVKTYSDLPIHFQRAEVSFGVGYEPAFADVACAFSVALRRANLSIRNANPSIAQTQPPKKERSLPWWDDMRYYIHGNITLIFSETRWSILATTDPYEKLDKLQIISNSMELQQSDGRVNVSAKDFKILVSSLESLASRRGLKLPTGVSSPLLEAPIFNLDVTMDWESESGNPLNHYLHALPSEGQPREKVLDLFRSTSLSLRWNFSLRPLLPSSEKQSPSSSLEDNAGVDGTVYGPPHKLENVSTVPPTLNIGAHDLAWILKFWSMNYSPPHKLRTFSRWPRFGIPRAVRSGNLSLDKVMTEFMLRIDATPTCIKHMPLDDDDPAKGLTFNMTKLKYELCFSRGKQKYTFTSKRDSLDLVYQGLDLHVPKVFLNKDDSTSVAKVVQMTRKSTQSASMDKASSGKGNYVTGCTEKHRDDGFLLSSDYFTIRRQAPKADPARLLAWQEAGRRNLEMTYVRSEFENGSESDEHTRSDPSDDDGYNVVIADNCQRVFVYGLKLLWTIENRDAVWSWVGGISKAFEPPKPSPSRQYAQRKLLEENQLRGGHEIHQEDMAKPFSTSHGASSPAPRNVESSSSPSHPFKTENSSSSAKMENLSAAAAKNVNITDSEGDGTRHFMVNVIEPQFNLHSEEANGRFLLAAVSGRVLARSFHSVLHVGYEVIEQALGAGNVHIPECQPEVTWKRMELSVMLEHVQAHVAPTDVDPGAGLQWLPKILRSSPKVKRTGALLERVFLPCDMYFRYTRHKGGTPELKVKPLKELAFNSDNITATMTSRQFQVMLDVLTNLLFARLPKPRKSSLSFPVEDDEDVEEEADEVVPDGVEEVELAKINLEQREREQKVLLDDIRKLSLRCDTSSDQYPEMEADLWMITGGRSTLVQGLKRDLVNAQKFRKAASASLRMALQKAAQLRLMEKEKNKSPSYAMRISLKIKKVVWSMLVDGKSFAEAEINDMIYDFDRDYKDVGVAQFTTKYFVVRNCLPNAKSDMLLSAWNPPREWGNCRKVMLRVDAKQGAPRDGNSPLELFQVEIYPLKIHLTEMMYRMMWEYFFPEEEQDSQRRQEVWKVSTTAGSKRVKKGSSIHEGSASSSHSTKEPEVTSKTSPTAPVTNQHSVHADSGKGSKLQNLKANADSGSTSELRRTSSFDRTWEETVAESVANELVLQSISSSKNEPLGSIDQPDESSKTKLKESKAIKSGRASHEEKKVAKSHEEKRSRPRKMMEFHNIKISQVELLVTYEGSRFVVNDLKLLMDTFHRVEFTGTWRRLFSRVKKHIIWGVLKSVTGMQGKKFKDKAHSQRDSSGNGVPDSDLNFSDNEGGQAGKSDQHPISWPKRPSDGAGDGFVTSIRGLFNTQRRKAKAFVLRTMRGEAENDFQGDWSESDVEFSPFARQLTITKARRLIRRHTKKFRSRGQKGSSSQQKESHPSSPRETTPFESDSSSGSSPYEDFHE</sequence>
<evidence type="ECO:0000256" key="1">
    <source>
        <dbReference type="SAM" id="MobiDB-lite"/>
    </source>
</evidence>
<evidence type="ECO:0000259" key="2">
    <source>
        <dbReference type="SMART" id="SM01214"/>
    </source>
</evidence>
<dbReference type="PANTHER" id="PTHR15678:SF6">
    <property type="entry name" value="BRIDGE-LIKE LIPID TRANSFER PROTEIN FAMILY MEMBER 2"/>
    <property type="match status" value="1"/>
</dbReference>
<keyword evidence="4" id="KW-1185">Reference proteome</keyword>
<feature type="compositionally biased region" description="Polar residues" evidence="1">
    <location>
        <begin position="1666"/>
        <end position="1685"/>
    </location>
</feature>
<proteinExistence type="predicted"/>
<name>A0A6A1UVK6_9ROSI</name>
<comment type="caution">
    <text evidence="3">The sequence shown here is derived from an EMBL/GenBank/DDBJ whole genome shotgun (WGS) entry which is preliminary data.</text>
</comment>
<feature type="region of interest" description="Disordered" evidence="1">
    <location>
        <begin position="1307"/>
        <end position="1331"/>
    </location>
</feature>
<evidence type="ECO:0000313" key="4">
    <source>
        <dbReference type="Proteomes" id="UP000516437"/>
    </source>
</evidence>
<feature type="region of interest" description="Disordered" evidence="1">
    <location>
        <begin position="2150"/>
        <end position="2235"/>
    </location>
</feature>
<dbReference type="PANTHER" id="PTHR15678">
    <property type="entry name" value="ANTIGEN MLAA-22-RELATED"/>
    <property type="match status" value="1"/>
</dbReference>
<feature type="region of interest" description="Disordered" evidence="1">
    <location>
        <begin position="2259"/>
        <end position="2308"/>
    </location>
</feature>
<dbReference type="Pfam" id="PF10344">
    <property type="entry name" value="Hobbit"/>
    <property type="match status" value="1"/>
</dbReference>
<feature type="region of interest" description="Disordered" evidence="1">
    <location>
        <begin position="2377"/>
        <end position="2427"/>
    </location>
</feature>
<feature type="compositionally biased region" description="Low complexity" evidence="1">
    <location>
        <begin position="1307"/>
        <end position="1318"/>
    </location>
</feature>
<reference evidence="3 4" key="1">
    <citation type="journal article" date="2019" name="Plant Biotechnol. J.">
        <title>The red bayberry genome and genetic basis of sex determination.</title>
        <authorList>
            <person name="Jia H.M."/>
            <person name="Jia H.J."/>
            <person name="Cai Q.L."/>
            <person name="Wang Y."/>
            <person name="Zhao H.B."/>
            <person name="Yang W.F."/>
            <person name="Wang G.Y."/>
            <person name="Li Y.H."/>
            <person name="Zhan D.L."/>
            <person name="Shen Y.T."/>
            <person name="Niu Q.F."/>
            <person name="Chang L."/>
            <person name="Qiu J."/>
            <person name="Zhao L."/>
            <person name="Xie H.B."/>
            <person name="Fu W.Y."/>
            <person name="Jin J."/>
            <person name="Li X.W."/>
            <person name="Jiao Y."/>
            <person name="Zhou C.C."/>
            <person name="Tu T."/>
            <person name="Chai C.Y."/>
            <person name="Gao J.L."/>
            <person name="Fan L.J."/>
            <person name="van de Weg E."/>
            <person name="Wang J.Y."/>
            <person name="Gao Z.S."/>
        </authorList>
    </citation>
    <scope>NUCLEOTIDE SEQUENCE [LARGE SCALE GENOMIC DNA]</scope>
    <source>
        <tissue evidence="3">Leaves</tissue>
    </source>
</reference>
<feature type="region of interest" description="Disordered" evidence="1">
    <location>
        <begin position="153"/>
        <end position="174"/>
    </location>
</feature>
<feature type="compositionally biased region" description="Polar residues" evidence="1">
    <location>
        <begin position="2213"/>
        <end position="2227"/>
    </location>
</feature>
<dbReference type="InterPro" id="IPR045167">
    <property type="entry name" value="Hobbit"/>
</dbReference>
<dbReference type="OrthoDB" id="1562405at2759"/>
<dbReference type="SMART" id="SM01214">
    <property type="entry name" value="Fmp27_GFWDK"/>
    <property type="match status" value="1"/>
</dbReference>
<feature type="compositionally biased region" description="Polar residues" evidence="1">
    <location>
        <begin position="2189"/>
        <end position="2203"/>
    </location>
</feature>
<feature type="compositionally biased region" description="Low complexity" evidence="1">
    <location>
        <begin position="2502"/>
        <end position="2517"/>
    </location>
</feature>
<feature type="compositionally biased region" description="Basic residues" evidence="1">
    <location>
        <begin position="2488"/>
        <end position="2501"/>
    </location>
</feature>
<dbReference type="EMBL" id="RXIC02000026">
    <property type="protein sequence ID" value="KAB1203868.1"/>
    <property type="molecule type" value="Genomic_DNA"/>
</dbReference>